<gene>
    <name evidence="1" type="ORF">NNIBIDOC_00099</name>
</gene>
<sequence length="85" mass="9731">MFIANWLTVSTIQQRSRVRERSNYEKELAVFWATLLRRSSHKQAEKKWLGRCRNEAALNIKPGHTLGIIDALLVHGWRGFIAAGG</sequence>
<geneLocation type="plasmid" evidence="1">
    <name>pSa1423-160k</name>
</geneLocation>
<dbReference type="EMBL" id="MK356558">
    <property type="protein sequence ID" value="QBM91429.1"/>
    <property type="molecule type" value="Genomic_DNA"/>
</dbReference>
<reference evidence="1" key="1">
    <citation type="submission" date="2019-01" db="EMBL/GenBank/DDBJ databases">
        <title>Salmonella strain 1423 plasmid sequences.</title>
        <authorList>
            <person name="Chen K."/>
            <person name="Chen S."/>
        </authorList>
    </citation>
    <scope>NUCLEOTIDE SEQUENCE</scope>
    <source>
        <strain evidence="1">Sa1423</strain>
        <plasmid evidence="1">pSa1423-160k</plasmid>
    </source>
</reference>
<proteinExistence type="predicted"/>
<dbReference type="AlphaFoldDB" id="A0A482EW02"/>
<protein>
    <submittedName>
        <fullName evidence="1">Uncharacterized protein</fullName>
    </submittedName>
</protein>
<keyword evidence="1" id="KW-0614">Plasmid</keyword>
<accession>A0A482EW02</accession>
<name>A0A482EW02_SALSP</name>
<organism evidence="1">
    <name type="scientific">Salmonella sp</name>
    <dbReference type="NCBI Taxonomy" id="599"/>
    <lineage>
        <taxon>Bacteria</taxon>
        <taxon>Pseudomonadati</taxon>
        <taxon>Pseudomonadota</taxon>
        <taxon>Gammaproteobacteria</taxon>
        <taxon>Enterobacterales</taxon>
        <taxon>Enterobacteriaceae</taxon>
        <taxon>Salmonella</taxon>
    </lineage>
</organism>
<evidence type="ECO:0000313" key="1">
    <source>
        <dbReference type="EMBL" id="QBM91429.1"/>
    </source>
</evidence>